<evidence type="ECO:0000256" key="2">
    <source>
        <dbReference type="ARBA" id="ARBA00022679"/>
    </source>
</evidence>
<dbReference type="InterPro" id="IPR011009">
    <property type="entry name" value="Kinase-like_dom_sf"/>
</dbReference>
<keyword evidence="1" id="KW-0723">Serine/threonine-protein kinase</keyword>
<dbReference type="SMART" id="SM00220">
    <property type="entry name" value="S_TKc"/>
    <property type="match status" value="1"/>
</dbReference>
<proteinExistence type="predicted"/>
<dbReference type="Gene3D" id="3.40.50.300">
    <property type="entry name" value="P-loop containing nucleotide triphosphate hydrolases"/>
    <property type="match status" value="1"/>
</dbReference>
<dbReference type="InterPro" id="IPR027417">
    <property type="entry name" value="P-loop_NTPase"/>
</dbReference>
<dbReference type="OrthoDB" id="40902at2759"/>
<dbReference type="SUPFAM" id="SSF56112">
    <property type="entry name" value="Protein kinase-like (PK-like)"/>
    <property type="match status" value="1"/>
</dbReference>
<dbReference type="PROSITE" id="PS50011">
    <property type="entry name" value="PROTEIN_KINASE_DOM"/>
    <property type="match status" value="1"/>
</dbReference>
<keyword evidence="4" id="KW-0418">Kinase</keyword>
<dbReference type="AlphaFoldDB" id="A0A834YFW1"/>
<dbReference type="GO" id="GO:0003924">
    <property type="term" value="F:GTPase activity"/>
    <property type="evidence" value="ECO:0007669"/>
    <property type="project" value="InterPro"/>
</dbReference>
<name>A0A834YFW1_TETSI</name>
<dbReference type="Gene3D" id="1.10.510.10">
    <property type="entry name" value="Transferase(Phosphotransferase) domain 1"/>
    <property type="match status" value="1"/>
</dbReference>
<reference evidence="7 8" key="1">
    <citation type="submission" date="2020-04" db="EMBL/GenBank/DDBJ databases">
        <title>Plant Genome Project.</title>
        <authorList>
            <person name="Zhang R.-G."/>
        </authorList>
    </citation>
    <scope>NUCLEOTIDE SEQUENCE [LARGE SCALE GENOMIC DNA]</scope>
    <source>
        <strain evidence="7">YNK0</strain>
        <tissue evidence="7">Leaf</tissue>
    </source>
</reference>
<evidence type="ECO:0000313" key="8">
    <source>
        <dbReference type="Proteomes" id="UP000655225"/>
    </source>
</evidence>
<dbReference type="EMBL" id="JABCRI010000020">
    <property type="protein sequence ID" value="KAF8387987.1"/>
    <property type="molecule type" value="Genomic_DNA"/>
</dbReference>
<dbReference type="InterPro" id="IPR001806">
    <property type="entry name" value="Small_GTPase"/>
</dbReference>
<protein>
    <recommendedName>
        <fullName evidence="6">Protein kinase domain-containing protein</fullName>
    </recommendedName>
</protein>
<comment type="caution">
    <text evidence="7">The sequence shown here is derived from an EMBL/GenBank/DDBJ whole genome shotgun (WGS) entry which is preliminary data.</text>
</comment>
<dbReference type="InterPro" id="IPR050205">
    <property type="entry name" value="CDPK_Ser/Thr_kinases"/>
</dbReference>
<dbReference type="Pfam" id="PF00071">
    <property type="entry name" value="Ras"/>
    <property type="match status" value="1"/>
</dbReference>
<evidence type="ECO:0000256" key="1">
    <source>
        <dbReference type="ARBA" id="ARBA00022527"/>
    </source>
</evidence>
<keyword evidence="8" id="KW-1185">Reference proteome</keyword>
<keyword evidence="2" id="KW-0808">Transferase</keyword>
<dbReference type="GO" id="GO:0005524">
    <property type="term" value="F:ATP binding"/>
    <property type="evidence" value="ECO:0007669"/>
    <property type="project" value="UniProtKB-KW"/>
</dbReference>
<gene>
    <name evidence="7" type="ORF">HHK36_026653</name>
</gene>
<evidence type="ECO:0000256" key="4">
    <source>
        <dbReference type="ARBA" id="ARBA00022777"/>
    </source>
</evidence>
<keyword evidence="3" id="KW-0547">Nucleotide-binding</keyword>
<evidence type="ECO:0000256" key="3">
    <source>
        <dbReference type="ARBA" id="ARBA00022741"/>
    </source>
</evidence>
<dbReference type="Proteomes" id="UP000655225">
    <property type="component" value="Unassembled WGS sequence"/>
</dbReference>
<feature type="domain" description="Protein kinase" evidence="6">
    <location>
        <begin position="1"/>
        <end position="193"/>
    </location>
</feature>
<dbReference type="GO" id="GO:0004674">
    <property type="term" value="F:protein serine/threonine kinase activity"/>
    <property type="evidence" value="ECO:0007669"/>
    <property type="project" value="UniProtKB-KW"/>
</dbReference>
<organism evidence="7 8">
    <name type="scientific">Tetracentron sinense</name>
    <name type="common">Spur-leaf</name>
    <dbReference type="NCBI Taxonomy" id="13715"/>
    <lineage>
        <taxon>Eukaryota</taxon>
        <taxon>Viridiplantae</taxon>
        <taxon>Streptophyta</taxon>
        <taxon>Embryophyta</taxon>
        <taxon>Tracheophyta</taxon>
        <taxon>Spermatophyta</taxon>
        <taxon>Magnoliopsida</taxon>
        <taxon>Trochodendrales</taxon>
        <taxon>Trochodendraceae</taxon>
        <taxon>Tetracentron</taxon>
    </lineage>
</organism>
<accession>A0A834YFW1</accession>
<keyword evidence="5" id="KW-0067">ATP-binding</keyword>
<evidence type="ECO:0000256" key="5">
    <source>
        <dbReference type="ARBA" id="ARBA00022840"/>
    </source>
</evidence>
<sequence length="395" mass="43079">MTGYRAEGDYDYLFQVVLIGDSGVGKSNLLSRVTRNEFSLESKYAVEALSFVESEMRLQNLEAFHGEEMLHLFDDLITRLCIGESSTVDWQSLYGTVGSSFYIAPEVLAGGYNQAADVWSAGVILYILLSGMPPFWGKTKSSIFNAVRVADLHFSSDPWDHISTSVKDLITGMICKDPSQRLTAAQVLDHSWMKDYVQATEKPYDSENVSDEQLDVGGGSFSTPFNVRNQDLSFGAGSPVSGDGQPGHSPAFACISSFSSFLVDATTPSLVWSFAFFSPSSAVEQHNNLLGFAANISRVDAIHGDHAKSSEKLFMLPVSPLCFGREAGEMEHKAIEVRRGGATGSRMLGIHNKRNHTIGLGELEQLDLMVTESVIRWASCTDLPSAPSLRSSLVC</sequence>
<evidence type="ECO:0000313" key="7">
    <source>
        <dbReference type="EMBL" id="KAF8387987.1"/>
    </source>
</evidence>
<dbReference type="SUPFAM" id="SSF52540">
    <property type="entry name" value="P-loop containing nucleoside triphosphate hydrolases"/>
    <property type="match status" value="1"/>
</dbReference>
<evidence type="ECO:0000259" key="6">
    <source>
        <dbReference type="PROSITE" id="PS50011"/>
    </source>
</evidence>
<dbReference type="InterPro" id="IPR000719">
    <property type="entry name" value="Prot_kinase_dom"/>
</dbReference>
<dbReference type="GO" id="GO:0005525">
    <property type="term" value="F:GTP binding"/>
    <property type="evidence" value="ECO:0007669"/>
    <property type="project" value="InterPro"/>
</dbReference>
<dbReference type="PANTHER" id="PTHR24349">
    <property type="entry name" value="SERINE/THREONINE-PROTEIN KINASE"/>
    <property type="match status" value="1"/>
</dbReference>
<dbReference type="Pfam" id="PF00069">
    <property type="entry name" value="Pkinase"/>
    <property type="match status" value="1"/>
</dbReference>